<organism evidence="6 7">
    <name type="scientific">Geodermatophilus sabuli</name>
    <dbReference type="NCBI Taxonomy" id="1564158"/>
    <lineage>
        <taxon>Bacteria</taxon>
        <taxon>Bacillati</taxon>
        <taxon>Actinomycetota</taxon>
        <taxon>Actinomycetes</taxon>
        <taxon>Geodermatophilales</taxon>
        <taxon>Geodermatophilaceae</taxon>
        <taxon>Geodermatophilus</taxon>
    </lineage>
</organism>
<dbReference type="Gene3D" id="3.20.20.30">
    <property type="entry name" value="Luciferase-like domain"/>
    <property type="match status" value="1"/>
</dbReference>
<dbReference type="PANTHER" id="PTHR42847:SF4">
    <property type="entry name" value="ALKANESULFONATE MONOOXYGENASE-RELATED"/>
    <property type="match status" value="1"/>
</dbReference>
<keyword evidence="1" id="KW-0285">Flavoprotein</keyword>
<dbReference type="AlphaFoldDB" id="A0A7K3VXW4"/>
<dbReference type="EMBL" id="JAAGWF010000002">
    <property type="protein sequence ID" value="NEK56467.1"/>
    <property type="molecule type" value="Genomic_DNA"/>
</dbReference>
<accession>A0A7K3VXW4</accession>
<dbReference type="Pfam" id="PF00296">
    <property type="entry name" value="Bac_luciferase"/>
    <property type="match status" value="1"/>
</dbReference>
<dbReference type="NCBIfam" id="TIGR03619">
    <property type="entry name" value="F420_Rv2161c"/>
    <property type="match status" value="1"/>
</dbReference>
<evidence type="ECO:0000256" key="1">
    <source>
        <dbReference type="ARBA" id="ARBA00022630"/>
    </source>
</evidence>
<proteinExistence type="predicted"/>
<dbReference type="SUPFAM" id="SSF51679">
    <property type="entry name" value="Bacterial luciferase-like"/>
    <property type="match status" value="1"/>
</dbReference>
<gene>
    <name evidence="6" type="ORF">GCU56_01075</name>
</gene>
<dbReference type="InterPro" id="IPR050172">
    <property type="entry name" value="SsuD_RutA_monooxygenase"/>
</dbReference>
<dbReference type="Proteomes" id="UP000470246">
    <property type="component" value="Unassembled WGS sequence"/>
</dbReference>
<name>A0A7K3VXW4_9ACTN</name>
<comment type="caution">
    <text evidence="6">The sequence shown here is derived from an EMBL/GenBank/DDBJ whole genome shotgun (WGS) entry which is preliminary data.</text>
</comment>
<dbReference type="InterPro" id="IPR019921">
    <property type="entry name" value="Lucif-like_OxRdtase_Rv2161c"/>
</dbReference>
<protein>
    <submittedName>
        <fullName evidence="6">LLM class flavin-dependent oxidoreductase</fullName>
    </submittedName>
</protein>
<sequence length="314" mass="33289">MRVALSLSTDQTRTVPEARDAETAGFDAVASGEHLFFHGPIGNAFVTLAAAAGATSRIRLVSSLTILPVYPAALAVKLATTLDQVSGGRFELGVGIGGEFPAEFTAAGVDPATRGARADEALELARRLWSGGPVTFDGRFTSVPGLELAPGPVQAGGPPIWLGGRSDAAVRRAGRFADHWLPYMYTPEQLASSLVRVREEAERAGRDPRSVRGAVFCWGAVDEDRARGRELAIRGVSDAYQQDFTGLADRYLLLGTPDDVVARATEYAQAGADSLVFQPVHGSVREAVVASFAADVLPRLHALRDTGPELPRRS</sequence>
<evidence type="ECO:0000259" key="5">
    <source>
        <dbReference type="Pfam" id="PF00296"/>
    </source>
</evidence>
<keyword evidence="2" id="KW-0288">FMN</keyword>
<dbReference type="InterPro" id="IPR011251">
    <property type="entry name" value="Luciferase-like_dom"/>
</dbReference>
<evidence type="ECO:0000256" key="2">
    <source>
        <dbReference type="ARBA" id="ARBA00022643"/>
    </source>
</evidence>
<evidence type="ECO:0000313" key="7">
    <source>
        <dbReference type="Proteomes" id="UP000470246"/>
    </source>
</evidence>
<dbReference type="GO" id="GO:0046306">
    <property type="term" value="P:alkanesulfonate catabolic process"/>
    <property type="evidence" value="ECO:0007669"/>
    <property type="project" value="TreeGrafter"/>
</dbReference>
<dbReference type="GO" id="GO:0008726">
    <property type="term" value="F:alkanesulfonate monooxygenase activity"/>
    <property type="evidence" value="ECO:0007669"/>
    <property type="project" value="TreeGrafter"/>
</dbReference>
<keyword evidence="7" id="KW-1185">Reference proteome</keyword>
<reference evidence="6 7" key="1">
    <citation type="submission" date="2020-02" db="EMBL/GenBank/DDBJ databases">
        <title>Geodermatophilus sabuli CPCC 205279 I12A-02694.</title>
        <authorList>
            <person name="Jiang Z."/>
        </authorList>
    </citation>
    <scope>NUCLEOTIDE SEQUENCE [LARGE SCALE GENOMIC DNA]</scope>
    <source>
        <strain evidence="6 7">I12A-02694</strain>
    </source>
</reference>
<evidence type="ECO:0000256" key="4">
    <source>
        <dbReference type="ARBA" id="ARBA00023033"/>
    </source>
</evidence>
<keyword evidence="4" id="KW-0503">Monooxygenase</keyword>
<keyword evidence="3" id="KW-0560">Oxidoreductase</keyword>
<dbReference type="InterPro" id="IPR036661">
    <property type="entry name" value="Luciferase-like_sf"/>
</dbReference>
<evidence type="ECO:0000256" key="3">
    <source>
        <dbReference type="ARBA" id="ARBA00023002"/>
    </source>
</evidence>
<feature type="domain" description="Luciferase-like" evidence="5">
    <location>
        <begin position="12"/>
        <end position="273"/>
    </location>
</feature>
<dbReference type="RefSeq" id="WP_163479651.1">
    <property type="nucleotide sequence ID" value="NZ_JAAGWF010000002.1"/>
</dbReference>
<dbReference type="PANTHER" id="PTHR42847">
    <property type="entry name" value="ALKANESULFONATE MONOOXYGENASE"/>
    <property type="match status" value="1"/>
</dbReference>
<evidence type="ECO:0000313" key="6">
    <source>
        <dbReference type="EMBL" id="NEK56467.1"/>
    </source>
</evidence>